<name>A0A7I7SYN9_9MYCO</name>
<sequence length="90" mass="9447">MGRMAEQTCAFMPKADGAAVTLLRASDDAYVTVSAHGIVADTTGFVVPKQGQFEPSRGRRETPEANPRQPTAAAPGIDADADADADDRDQ</sequence>
<evidence type="ECO:0000313" key="3">
    <source>
        <dbReference type="Proteomes" id="UP000466445"/>
    </source>
</evidence>
<dbReference type="EMBL" id="AP022595">
    <property type="protein sequence ID" value="BBY60936.1"/>
    <property type="molecule type" value="Genomic_DNA"/>
</dbReference>
<organism evidence="2 3">
    <name type="scientific">Mycolicibacterium sarraceniae</name>
    <dbReference type="NCBI Taxonomy" id="1534348"/>
    <lineage>
        <taxon>Bacteria</taxon>
        <taxon>Bacillati</taxon>
        <taxon>Actinomycetota</taxon>
        <taxon>Actinomycetes</taxon>
        <taxon>Mycobacteriales</taxon>
        <taxon>Mycobacteriaceae</taxon>
        <taxon>Mycolicibacterium</taxon>
    </lineage>
</organism>
<evidence type="ECO:0000313" key="2">
    <source>
        <dbReference type="EMBL" id="BBY60936.1"/>
    </source>
</evidence>
<protein>
    <submittedName>
        <fullName evidence="2">Uncharacterized protein</fullName>
    </submittedName>
</protein>
<reference evidence="2 3" key="1">
    <citation type="journal article" date="2019" name="Emerg. Microbes Infect.">
        <title>Comprehensive subspecies identification of 175 nontuberculous mycobacteria species based on 7547 genomic profiles.</title>
        <authorList>
            <person name="Matsumoto Y."/>
            <person name="Kinjo T."/>
            <person name="Motooka D."/>
            <person name="Nabeya D."/>
            <person name="Jung N."/>
            <person name="Uechi K."/>
            <person name="Horii T."/>
            <person name="Iida T."/>
            <person name="Fujita J."/>
            <person name="Nakamura S."/>
        </authorList>
    </citation>
    <scope>NUCLEOTIDE SEQUENCE [LARGE SCALE GENOMIC DNA]</scope>
    <source>
        <strain evidence="2 3">JCM 30395</strain>
    </source>
</reference>
<proteinExistence type="predicted"/>
<keyword evidence="3" id="KW-1185">Reference proteome</keyword>
<accession>A0A7I7SYN9</accession>
<feature type="compositionally biased region" description="Acidic residues" evidence="1">
    <location>
        <begin position="79"/>
        <end position="90"/>
    </location>
</feature>
<gene>
    <name evidence="2" type="ORF">MSAR_40720</name>
</gene>
<evidence type="ECO:0000256" key="1">
    <source>
        <dbReference type="SAM" id="MobiDB-lite"/>
    </source>
</evidence>
<dbReference type="KEGG" id="msar:MSAR_40720"/>
<dbReference type="Proteomes" id="UP000466445">
    <property type="component" value="Chromosome"/>
</dbReference>
<feature type="region of interest" description="Disordered" evidence="1">
    <location>
        <begin position="49"/>
        <end position="90"/>
    </location>
</feature>
<dbReference type="AlphaFoldDB" id="A0A7I7SYN9"/>